<evidence type="ECO:0000313" key="4">
    <source>
        <dbReference type="EMBL" id="REG26843.1"/>
    </source>
</evidence>
<feature type="domain" description="Phage shock protein PspC N-terminal" evidence="2">
    <location>
        <begin position="34"/>
        <end position="89"/>
    </location>
</feature>
<dbReference type="AlphaFoldDB" id="A0AAC8QHA5"/>
<evidence type="ECO:0000313" key="6">
    <source>
        <dbReference type="Proteomes" id="UP000256345"/>
    </source>
</evidence>
<keyword evidence="1" id="KW-0812">Transmembrane</keyword>
<dbReference type="Proteomes" id="UP000035579">
    <property type="component" value="Chromosome"/>
</dbReference>
<dbReference type="KEGG" id="age:AA314_09074"/>
<name>A0AAC8QHA5_9BACT</name>
<dbReference type="Pfam" id="PF04024">
    <property type="entry name" value="PspC"/>
    <property type="match status" value="1"/>
</dbReference>
<reference evidence="4 6" key="2">
    <citation type="submission" date="2018-08" db="EMBL/GenBank/DDBJ databases">
        <title>Genomic Encyclopedia of Archaeal and Bacterial Type Strains, Phase II (KMG-II): from individual species to whole genera.</title>
        <authorList>
            <person name="Goeker M."/>
        </authorList>
    </citation>
    <scope>NUCLEOTIDE SEQUENCE [LARGE SCALE GENOMIC DNA]</scope>
    <source>
        <strain evidence="4 6">DSM 2261</strain>
    </source>
</reference>
<dbReference type="RefSeq" id="WP_047860467.1">
    <property type="nucleotide sequence ID" value="NZ_CP011509.1"/>
</dbReference>
<dbReference type="InterPro" id="IPR007168">
    <property type="entry name" value="Phageshock_PspC_N"/>
</dbReference>
<protein>
    <submittedName>
        <fullName evidence="4">Phage shock protein C (PspC) family protein</fullName>
    </submittedName>
</protein>
<accession>A0AAC8QHA5</accession>
<dbReference type="EMBL" id="QUMU01000011">
    <property type="protein sequence ID" value="REG26843.1"/>
    <property type="molecule type" value="Genomic_DNA"/>
</dbReference>
<evidence type="ECO:0000259" key="2">
    <source>
        <dbReference type="Pfam" id="PF04024"/>
    </source>
</evidence>
<keyword evidence="1" id="KW-1133">Transmembrane helix</keyword>
<sequence>MEETKQCVACRMDIRADATKCPHCRERQTSGEPMHRGGHGRVVAGVCLALARLLGLDVALVRVAFVLALVLTGGTVMGFYLLLWALTPPSAMGRAPVQRVLGWVGRVGGAPVEEPRVERRV</sequence>
<dbReference type="Proteomes" id="UP000256345">
    <property type="component" value="Unassembled WGS sequence"/>
</dbReference>
<dbReference type="EMBL" id="CP011509">
    <property type="protein sequence ID" value="AKJ07448.1"/>
    <property type="molecule type" value="Genomic_DNA"/>
</dbReference>
<keyword evidence="1" id="KW-0472">Membrane</keyword>
<reference evidence="3 5" key="1">
    <citation type="submission" date="2015-05" db="EMBL/GenBank/DDBJ databases">
        <title>Genome assembly of Archangium gephyra DSM 2261.</title>
        <authorList>
            <person name="Sharma G."/>
            <person name="Subramanian S."/>
        </authorList>
    </citation>
    <scope>NUCLEOTIDE SEQUENCE [LARGE SCALE GENOMIC DNA]</scope>
    <source>
        <strain evidence="3 5">DSM 2261</strain>
    </source>
</reference>
<evidence type="ECO:0000313" key="5">
    <source>
        <dbReference type="Proteomes" id="UP000035579"/>
    </source>
</evidence>
<gene>
    <name evidence="3" type="ORF">AA314_09074</name>
    <name evidence="4" type="ORF">ATI61_111394</name>
</gene>
<evidence type="ECO:0000256" key="1">
    <source>
        <dbReference type="SAM" id="Phobius"/>
    </source>
</evidence>
<proteinExistence type="predicted"/>
<feature type="transmembrane region" description="Helical" evidence="1">
    <location>
        <begin position="63"/>
        <end position="86"/>
    </location>
</feature>
<organism evidence="3 5">
    <name type="scientific">Archangium gephyra</name>
    <dbReference type="NCBI Taxonomy" id="48"/>
    <lineage>
        <taxon>Bacteria</taxon>
        <taxon>Pseudomonadati</taxon>
        <taxon>Myxococcota</taxon>
        <taxon>Myxococcia</taxon>
        <taxon>Myxococcales</taxon>
        <taxon>Cystobacterineae</taxon>
        <taxon>Archangiaceae</taxon>
        <taxon>Archangium</taxon>
    </lineage>
</organism>
<evidence type="ECO:0000313" key="3">
    <source>
        <dbReference type="EMBL" id="AKJ07448.1"/>
    </source>
</evidence>
<keyword evidence="6" id="KW-1185">Reference proteome</keyword>